<dbReference type="Gene3D" id="3.50.50.100">
    <property type="match status" value="1"/>
</dbReference>
<dbReference type="Proteomes" id="UP000678276">
    <property type="component" value="Unassembled WGS sequence"/>
</dbReference>
<dbReference type="Pfam" id="PF07992">
    <property type="entry name" value="Pyr_redox_2"/>
    <property type="match status" value="1"/>
</dbReference>
<dbReference type="PRINTS" id="PR00368">
    <property type="entry name" value="FADPNR"/>
</dbReference>
<keyword evidence="3" id="KW-0285">Flavoprotein</keyword>
<comment type="cofactor">
    <cofactor evidence="1">
        <name>FAD</name>
        <dbReference type="ChEBI" id="CHEBI:57692"/>
    </cofactor>
</comment>
<evidence type="ECO:0000256" key="3">
    <source>
        <dbReference type="ARBA" id="ARBA00022630"/>
    </source>
</evidence>
<feature type="domain" description="FAD/NAD(P)-binding" evidence="6">
    <location>
        <begin position="7"/>
        <end position="330"/>
    </location>
</feature>
<dbReference type="PANTHER" id="PTHR42913">
    <property type="entry name" value="APOPTOSIS-INDUCING FACTOR 1"/>
    <property type="match status" value="1"/>
</dbReference>
<dbReference type="SUPFAM" id="SSF51905">
    <property type="entry name" value="FAD/NAD(P)-binding domain"/>
    <property type="match status" value="1"/>
</dbReference>
<accession>A0ABS4BDB4</accession>
<evidence type="ECO:0000313" key="7">
    <source>
        <dbReference type="EMBL" id="MBP0614527.1"/>
    </source>
</evidence>
<evidence type="ECO:0000256" key="5">
    <source>
        <dbReference type="ARBA" id="ARBA00023002"/>
    </source>
</evidence>
<dbReference type="EMBL" id="JAGJCF010000001">
    <property type="protein sequence ID" value="MBP0614527.1"/>
    <property type="molecule type" value="Genomic_DNA"/>
</dbReference>
<keyword evidence="4" id="KW-0274">FAD</keyword>
<dbReference type="InterPro" id="IPR023753">
    <property type="entry name" value="FAD/NAD-binding_dom"/>
</dbReference>
<evidence type="ECO:0000256" key="4">
    <source>
        <dbReference type="ARBA" id="ARBA00022827"/>
    </source>
</evidence>
<comment type="similarity">
    <text evidence="2">Belongs to the NADH dehydrogenase family.</text>
</comment>
<keyword evidence="5" id="KW-0560">Oxidoreductase</keyword>
<sequence length="426" mass="45448">MMAGRQRVLILGGGAGGSELAARLGNRDDVTATLVDRQPSHLWKPRLHEFAAGTIDSTLSELSYYMIARMRGFEFEQGTVTKIDPARKTVHLVGPESPDGHGAAPRDLSYDRLVLALGGVTPDFGTQGVAEHAVRLDERGDADRFRARFIAAMIGARETGRPARVVIVGSGATGTELAANLRQVEAGFFRADGRAPRDMLEILIAEAASQLMPGAEAALRQSVEERLATLEIDTLTNAKIAEITADEVISADGTRYPADISVWAAGLVGNPCLAELADFDMDPKGRIVVDSRLRTALDPSIQIFGDAACFTPEGADAALPPTAQCASQQAEYLGSAIPKLLAGEEPGPFRYDDRGRLLSLARAGSVGQIGFGRKSDFLVKGKFANAAYKSLQRHHQWTLLGPLRGGVAIFADWLSPAKGAQLKLHG</sequence>
<name>A0ABS4BDB4_9HYPH</name>
<evidence type="ECO:0000313" key="8">
    <source>
        <dbReference type="Proteomes" id="UP000678276"/>
    </source>
</evidence>
<reference evidence="7 8" key="1">
    <citation type="submission" date="2021-04" db="EMBL/GenBank/DDBJ databases">
        <title>Whole genome sequence of Jiella sp. KSK16Y-1.</title>
        <authorList>
            <person name="Tuo L."/>
        </authorList>
    </citation>
    <scope>NUCLEOTIDE SEQUENCE [LARGE SCALE GENOMIC DNA]</scope>
    <source>
        <strain evidence="7 8">KSK16Y-1</strain>
    </source>
</reference>
<evidence type="ECO:0000259" key="6">
    <source>
        <dbReference type="Pfam" id="PF07992"/>
    </source>
</evidence>
<proteinExistence type="inferred from homology"/>
<comment type="caution">
    <text evidence="7">The sequence shown here is derived from an EMBL/GenBank/DDBJ whole genome shotgun (WGS) entry which is preliminary data.</text>
</comment>
<dbReference type="InterPro" id="IPR051169">
    <property type="entry name" value="NADH-Q_oxidoreductase"/>
</dbReference>
<protein>
    <submittedName>
        <fullName evidence="7">FAD-dependent oxidoreductase</fullName>
    </submittedName>
</protein>
<dbReference type="InterPro" id="IPR036188">
    <property type="entry name" value="FAD/NAD-bd_sf"/>
</dbReference>
<dbReference type="PANTHER" id="PTHR42913:SF3">
    <property type="entry name" value="64 KDA MITOCHONDRIAL NADH DEHYDROGENASE (EUROFUNG)"/>
    <property type="match status" value="1"/>
</dbReference>
<organism evidence="7 8">
    <name type="scientific">Jiella mangrovi</name>
    <dbReference type="NCBI Taxonomy" id="2821407"/>
    <lineage>
        <taxon>Bacteria</taxon>
        <taxon>Pseudomonadati</taxon>
        <taxon>Pseudomonadota</taxon>
        <taxon>Alphaproteobacteria</taxon>
        <taxon>Hyphomicrobiales</taxon>
        <taxon>Aurantimonadaceae</taxon>
        <taxon>Jiella</taxon>
    </lineage>
</organism>
<evidence type="ECO:0000256" key="2">
    <source>
        <dbReference type="ARBA" id="ARBA00005272"/>
    </source>
</evidence>
<keyword evidence="8" id="KW-1185">Reference proteome</keyword>
<gene>
    <name evidence="7" type="ORF">J6595_02930</name>
</gene>
<evidence type="ECO:0000256" key="1">
    <source>
        <dbReference type="ARBA" id="ARBA00001974"/>
    </source>
</evidence>